<dbReference type="SUPFAM" id="SSF47576">
    <property type="entry name" value="Calponin-homology domain, CH-domain"/>
    <property type="match status" value="1"/>
</dbReference>
<name>B3RX65_TRIAD</name>
<feature type="domain" description="Calponin-homology (CH)" evidence="1">
    <location>
        <begin position="18"/>
        <end position="122"/>
    </location>
</feature>
<dbReference type="EMBL" id="DS985245">
    <property type="protein sequence ID" value="EDV24817.1"/>
    <property type="molecule type" value="Genomic_DNA"/>
</dbReference>
<keyword evidence="3" id="KW-1185">Reference proteome</keyword>
<dbReference type="InterPro" id="IPR001997">
    <property type="entry name" value="Calponin/LIMCH1"/>
</dbReference>
<dbReference type="InterPro" id="IPR001715">
    <property type="entry name" value="CH_dom"/>
</dbReference>
<dbReference type="PRINTS" id="PR00888">
    <property type="entry name" value="SM22CALPONIN"/>
</dbReference>
<dbReference type="InterPro" id="IPR050606">
    <property type="entry name" value="Calponin-like"/>
</dbReference>
<dbReference type="CTD" id="6753920"/>
<dbReference type="PRINTS" id="PR00889">
    <property type="entry name" value="CALPONIN"/>
</dbReference>
<gene>
    <name evidence="2" type="ORF">TRIADDRAFT_63980</name>
</gene>
<evidence type="ECO:0000313" key="2">
    <source>
        <dbReference type="EMBL" id="EDV24817.1"/>
    </source>
</evidence>
<dbReference type="eggNOG" id="KOG2046">
    <property type="taxonomic scope" value="Eukaryota"/>
</dbReference>
<dbReference type="RefSeq" id="XP_002112707.1">
    <property type="nucleotide sequence ID" value="XM_002112671.1"/>
</dbReference>
<reference evidence="2 3" key="1">
    <citation type="journal article" date="2008" name="Nature">
        <title>The Trichoplax genome and the nature of placozoans.</title>
        <authorList>
            <person name="Srivastava M."/>
            <person name="Begovic E."/>
            <person name="Chapman J."/>
            <person name="Putnam N.H."/>
            <person name="Hellsten U."/>
            <person name="Kawashima T."/>
            <person name="Kuo A."/>
            <person name="Mitros T."/>
            <person name="Salamov A."/>
            <person name="Carpenter M.L."/>
            <person name="Signorovitch A.Y."/>
            <person name="Moreno M.A."/>
            <person name="Kamm K."/>
            <person name="Grimwood J."/>
            <person name="Schmutz J."/>
            <person name="Shapiro H."/>
            <person name="Grigoriev I.V."/>
            <person name="Buss L.W."/>
            <person name="Schierwater B."/>
            <person name="Dellaporta S.L."/>
            <person name="Rokhsar D.S."/>
        </authorList>
    </citation>
    <scope>NUCLEOTIDE SEQUENCE [LARGE SCALE GENOMIC DNA]</scope>
    <source>
        <strain evidence="2 3">Grell-BS-1999</strain>
    </source>
</reference>
<dbReference type="PANTHER" id="PTHR47385">
    <property type="entry name" value="CALPONIN"/>
    <property type="match status" value="1"/>
</dbReference>
<dbReference type="GeneID" id="6753920"/>
<dbReference type="KEGG" id="tad:TRIADDRAFT_63980"/>
<dbReference type="Pfam" id="PF00307">
    <property type="entry name" value="CH"/>
    <property type="match status" value="1"/>
</dbReference>
<dbReference type="PANTHER" id="PTHR47385:SF14">
    <property type="entry name" value="TRANSGELIN"/>
    <property type="match status" value="1"/>
</dbReference>
<dbReference type="InterPro" id="IPR003096">
    <property type="entry name" value="SM22_calponin"/>
</dbReference>
<evidence type="ECO:0000313" key="3">
    <source>
        <dbReference type="Proteomes" id="UP000009022"/>
    </source>
</evidence>
<protein>
    <recommendedName>
        <fullName evidence="1">Calponin-homology (CH) domain-containing protein</fullName>
    </recommendedName>
</protein>
<dbReference type="GO" id="GO:0051015">
    <property type="term" value="F:actin filament binding"/>
    <property type="evidence" value="ECO:0000318"/>
    <property type="project" value="GO_Central"/>
</dbReference>
<dbReference type="OrthoDB" id="21595at2759"/>
<accession>B3RX65</accession>
<dbReference type="PROSITE" id="PS50021">
    <property type="entry name" value="CH"/>
    <property type="match status" value="1"/>
</dbReference>
<dbReference type="InterPro" id="IPR036872">
    <property type="entry name" value="CH_dom_sf"/>
</dbReference>
<organism evidence="2 3">
    <name type="scientific">Trichoplax adhaerens</name>
    <name type="common">Trichoplax reptans</name>
    <dbReference type="NCBI Taxonomy" id="10228"/>
    <lineage>
        <taxon>Eukaryota</taxon>
        <taxon>Metazoa</taxon>
        <taxon>Placozoa</taxon>
        <taxon>Uniplacotomia</taxon>
        <taxon>Trichoplacea</taxon>
        <taxon>Trichoplacidae</taxon>
        <taxon>Trichoplax</taxon>
    </lineage>
</organism>
<dbReference type="Proteomes" id="UP000009022">
    <property type="component" value="Unassembled WGS sequence"/>
</dbReference>
<dbReference type="HOGENOM" id="CLU_1580538_0_0_1"/>
<proteinExistence type="predicted"/>
<sequence length="169" mass="19585">MRDSMSENFKANNNNSYRKREKRALAWIEAVNGKKNFGWTTPGKLRDGVALCNLINNLQPGSISQVSTSKMAFKQRENIMSFLKVIYQYGVPKQEIFKPVDLLEGSNMLQVICTIEALGQLAHKKGYKGPALNDKILWIKLSFQYVKTTMMYDRWVREIWERPITKSLF</sequence>
<dbReference type="GO" id="GO:0031032">
    <property type="term" value="P:actomyosin structure organization"/>
    <property type="evidence" value="ECO:0007669"/>
    <property type="project" value="InterPro"/>
</dbReference>
<dbReference type="STRING" id="10228.B3RX65"/>
<dbReference type="GO" id="GO:0007015">
    <property type="term" value="P:actin filament organization"/>
    <property type="evidence" value="ECO:0000318"/>
    <property type="project" value="GO_Central"/>
</dbReference>
<dbReference type="Gene3D" id="1.10.418.10">
    <property type="entry name" value="Calponin-like domain"/>
    <property type="match status" value="1"/>
</dbReference>
<dbReference type="PhylomeDB" id="B3RX65"/>
<dbReference type="GO" id="GO:0015629">
    <property type="term" value="C:actin cytoskeleton"/>
    <property type="evidence" value="ECO:0000318"/>
    <property type="project" value="GO_Central"/>
</dbReference>
<dbReference type="InParanoid" id="B3RX65"/>
<dbReference type="AlphaFoldDB" id="B3RX65"/>
<evidence type="ECO:0000259" key="1">
    <source>
        <dbReference type="PROSITE" id="PS50021"/>
    </source>
</evidence>
<dbReference type="SMART" id="SM00033">
    <property type="entry name" value="CH"/>
    <property type="match status" value="1"/>
</dbReference>